<sequence>MERLNEEGYKTLFSSDYTNIIIEIREYLRLESHTITGEDYNKLMEHNHKLEDDYLELDDHRCGLDDDRARLEDDNHKLKSENLRLKIAFNKLVKRFKTPIPITRRTKY</sequence>
<organism evidence="1 2">
    <name type="scientific">Paramuricea clavata</name>
    <name type="common">Red gorgonian</name>
    <name type="synonym">Violescent sea-whip</name>
    <dbReference type="NCBI Taxonomy" id="317549"/>
    <lineage>
        <taxon>Eukaryota</taxon>
        <taxon>Metazoa</taxon>
        <taxon>Cnidaria</taxon>
        <taxon>Anthozoa</taxon>
        <taxon>Octocorallia</taxon>
        <taxon>Malacalcyonacea</taxon>
        <taxon>Plexauridae</taxon>
        <taxon>Paramuricea</taxon>
    </lineage>
</organism>
<keyword evidence="2" id="KW-1185">Reference proteome</keyword>
<dbReference type="AlphaFoldDB" id="A0A6S7GTH4"/>
<protein>
    <submittedName>
        <fullName evidence="1">Uncharacterized protein</fullName>
    </submittedName>
</protein>
<gene>
    <name evidence="1" type="ORF">PACLA_8A077150</name>
</gene>
<comment type="caution">
    <text evidence="1">The sequence shown here is derived from an EMBL/GenBank/DDBJ whole genome shotgun (WGS) entry which is preliminary data.</text>
</comment>
<evidence type="ECO:0000313" key="2">
    <source>
        <dbReference type="Proteomes" id="UP001152795"/>
    </source>
</evidence>
<name>A0A6S7GTH4_PARCT</name>
<dbReference type="Proteomes" id="UP001152795">
    <property type="component" value="Unassembled WGS sequence"/>
</dbReference>
<dbReference type="EMBL" id="CACRXK020002191">
    <property type="protein sequence ID" value="CAB3993126.1"/>
    <property type="molecule type" value="Genomic_DNA"/>
</dbReference>
<accession>A0A6S7GTH4</accession>
<reference evidence="1" key="1">
    <citation type="submission" date="2020-04" db="EMBL/GenBank/DDBJ databases">
        <authorList>
            <person name="Alioto T."/>
            <person name="Alioto T."/>
            <person name="Gomez Garrido J."/>
        </authorList>
    </citation>
    <scope>NUCLEOTIDE SEQUENCE</scope>
    <source>
        <strain evidence="1">A484AB</strain>
    </source>
</reference>
<proteinExistence type="predicted"/>
<evidence type="ECO:0000313" key="1">
    <source>
        <dbReference type="EMBL" id="CAB3993126.1"/>
    </source>
</evidence>